<accession>A0A023BNR2</accession>
<reference evidence="1 2" key="1">
    <citation type="submission" date="2014-04" db="EMBL/GenBank/DDBJ databases">
        <title>Aquimarina sp. 22II-S11-z7 Genome Sequencing.</title>
        <authorList>
            <person name="Lai Q."/>
        </authorList>
    </citation>
    <scope>NUCLEOTIDE SEQUENCE [LARGE SCALE GENOMIC DNA]</scope>
    <source>
        <strain evidence="1 2">22II-S11-z7</strain>
    </source>
</reference>
<protein>
    <submittedName>
        <fullName evidence="1">Uncharacterized protein</fullName>
    </submittedName>
</protein>
<name>A0A023BNR2_9FLAO</name>
<organism evidence="1 2">
    <name type="scientific">Aquimarina atlantica</name>
    <dbReference type="NCBI Taxonomy" id="1317122"/>
    <lineage>
        <taxon>Bacteria</taxon>
        <taxon>Pseudomonadati</taxon>
        <taxon>Bacteroidota</taxon>
        <taxon>Flavobacteriia</taxon>
        <taxon>Flavobacteriales</taxon>
        <taxon>Flavobacteriaceae</taxon>
        <taxon>Aquimarina</taxon>
    </lineage>
</organism>
<dbReference type="RefSeq" id="WP_034247162.1">
    <property type="nucleotide sequence ID" value="NZ_AQRA01000014.1"/>
</dbReference>
<sequence>MPTQGVTTRSQDDKINTIKATVLSVEEILIMPDDYLTTVLTVKTKTNDTLVFVDMDGFEKLVNKEITITYRLKSNQKKLIVCFDCTSYTKPIELANITSIASKIDFKLLKLKEYQEDEYITTASSLIMHTKDDKVEHFYTNIFDLIEDSTKMKSAFFNYGIITEYTPELLNRDELRLLLE</sequence>
<proteinExistence type="predicted"/>
<dbReference type="EMBL" id="AQRA01000014">
    <property type="protein sequence ID" value="EZH71554.1"/>
    <property type="molecule type" value="Genomic_DNA"/>
</dbReference>
<dbReference type="OrthoDB" id="1162204at2"/>
<evidence type="ECO:0000313" key="2">
    <source>
        <dbReference type="Proteomes" id="UP000023541"/>
    </source>
</evidence>
<comment type="caution">
    <text evidence="1">The sequence shown here is derived from an EMBL/GenBank/DDBJ whole genome shotgun (WGS) entry which is preliminary data.</text>
</comment>
<evidence type="ECO:0000313" key="1">
    <source>
        <dbReference type="EMBL" id="EZH71554.1"/>
    </source>
</evidence>
<dbReference type="AlphaFoldDB" id="A0A023BNR2"/>
<gene>
    <name evidence="1" type="ORF">ATO12_07025</name>
</gene>
<dbReference type="eggNOG" id="ENOG503005G">
    <property type="taxonomic scope" value="Bacteria"/>
</dbReference>
<dbReference type="Proteomes" id="UP000023541">
    <property type="component" value="Unassembled WGS sequence"/>
</dbReference>
<keyword evidence="2" id="KW-1185">Reference proteome</keyword>